<gene>
    <name evidence="10" type="ORF">GCM10023210_43970</name>
</gene>
<evidence type="ECO:0000256" key="4">
    <source>
        <dbReference type="ARBA" id="ARBA00022723"/>
    </source>
</evidence>
<dbReference type="Pfam" id="PF04055">
    <property type="entry name" value="Radical_SAM"/>
    <property type="match status" value="1"/>
</dbReference>
<evidence type="ECO:0000256" key="1">
    <source>
        <dbReference type="ARBA" id="ARBA00001966"/>
    </source>
</evidence>
<evidence type="ECO:0000313" key="10">
    <source>
        <dbReference type="EMBL" id="GAA5102731.1"/>
    </source>
</evidence>
<dbReference type="CDD" id="cd01335">
    <property type="entry name" value="Radical_SAM"/>
    <property type="match status" value="1"/>
</dbReference>
<dbReference type="SUPFAM" id="SSF102114">
    <property type="entry name" value="Radical SAM enzymes"/>
    <property type="match status" value="1"/>
</dbReference>
<feature type="domain" description="Radical SAM core" evidence="9">
    <location>
        <begin position="4"/>
        <end position="225"/>
    </location>
</feature>
<keyword evidence="11" id="KW-1185">Reference proteome</keyword>
<dbReference type="PROSITE" id="PS51918">
    <property type="entry name" value="RADICAL_SAM"/>
    <property type="match status" value="1"/>
</dbReference>
<dbReference type="Proteomes" id="UP001500353">
    <property type="component" value="Unassembled WGS sequence"/>
</dbReference>
<dbReference type="SFLD" id="SFLDG01088">
    <property type="entry name" value="antiviral_proteins"/>
    <property type="match status" value="1"/>
</dbReference>
<dbReference type="NCBIfam" id="NF038283">
    <property type="entry name" value="viperin_w_prok"/>
    <property type="match status" value="1"/>
</dbReference>
<keyword evidence="6" id="KW-0411">Iron-sulfur</keyword>
<proteinExistence type="predicted"/>
<evidence type="ECO:0000256" key="2">
    <source>
        <dbReference type="ARBA" id="ARBA00022485"/>
    </source>
</evidence>
<keyword evidence="5" id="KW-0408">Iron</keyword>
<dbReference type="SFLD" id="SFLDS00029">
    <property type="entry name" value="Radical_SAM"/>
    <property type="match status" value="1"/>
</dbReference>
<evidence type="ECO:0000256" key="5">
    <source>
        <dbReference type="ARBA" id="ARBA00023004"/>
    </source>
</evidence>
<dbReference type="SMART" id="SM00729">
    <property type="entry name" value="Elp3"/>
    <property type="match status" value="1"/>
</dbReference>
<protein>
    <recommendedName>
        <fullName evidence="8">S-adenosylmethionine-dependent nucleotide dehydratase</fullName>
    </recommendedName>
</protein>
<keyword evidence="7" id="KW-0051">Antiviral defense</keyword>
<evidence type="ECO:0000259" key="9">
    <source>
        <dbReference type="PROSITE" id="PS51918"/>
    </source>
</evidence>
<dbReference type="InterPro" id="IPR006638">
    <property type="entry name" value="Elp3/MiaA/NifB-like_rSAM"/>
</dbReference>
<evidence type="ECO:0000256" key="8">
    <source>
        <dbReference type="ARBA" id="ARBA00039667"/>
    </source>
</evidence>
<dbReference type="Gene3D" id="3.20.20.70">
    <property type="entry name" value="Aldolase class I"/>
    <property type="match status" value="1"/>
</dbReference>
<dbReference type="EMBL" id="BAABHX010000013">
    <property type="protein sequence ID" value="GAA5102731.1"/>
    <property type="molecule type" value="Genomic_DNA"/>
</dbReference>
<evidence type="ECO:0000256" key="6">
    <source>
        <dbReference type="ARBA" id="ARBA00023014"/>
    </source>
</evidence>
<evidence type="ECO:0000256" key="7">
    <source>
        <dbReference type="ARBA" id="ARBA00023118"/>
    </source>
</evidence>
<dbReference type="InterPro" id="IPR013785">
    <property type="entry name" value="Aldolase_TIM"/>
</dbReference>
<sequence length="291" mass="33701">MKTNFEGIIPSVNYHLWEPCNMRCKFCFATFQNAKKILPKGHLPQERSIELVKEMGKLGFKKITFAGGEPTLCWWISDLISTAKKLGITTMMVTNGTRLDDDFLVKNKGKLDWIILSIDSVNDQTNINSGRAITGKKPMSVESYKILIDKIKEYGYQLKINTVVHRLNYHESLMDLIDYAQPKRWKVFQVLPMKGENDAHIDDFVIDKEQFNQFISNHQSLKNAKIMVTEDNSEMKDSYVMIDPAGRFFTNKKGMQEYSDPILETGIQNAYAQMDYNYKNFIDRGGLYQWD</sequence>
<dbReference type="InterPro" id="IPR007197">
    <property type="entry name" value="rSAM"/>
</dbReference>
<comment type="caution">
    <text evidence="10">The sequence shown here is derived from an EMBL/GenBank/DDBJ whole genome shotgun (WGS) entry which is preliminary data.</text>
</comment>
<keyword evidence="3" id="KW-0949">S-adenosyl-L-methionine</keyword>
<reference evidence="11" key="1">
    <citation type="journal article" date="2019" name="Int. J. Syst. Evol. Microbiol.">
        <title>The Global Catalogue of Microorganisms (GCM) 10K type strain sequencing project: providing services to taxonomists for standard genome sequencing and annotation.</title>
        <authorList>
            <consortium name="The Broad Institute Genomics Platform"/>
            <consortium name="The Broad Institute Genome Sequencing Center for Infectious Disease"/>
            <person name="Wu L."/>
            <person name="Ma J."/>
        </authorList>
    </citation>
    <scope>NUCLEOTIDE SEQUENCE [LARGE SCALE GENOMIC DNA]</scope>
    <source>
        <strain evidence="11">JCM 18019</strain>
    </source>
</reference>
<dbReference type="PANTHER" id="PTHR21339:SF0">
    <property type="entry name" value="S-ADENOSYLMETHIONINE-DEPENDENT NUCLEOTIDE DEHYDRATASE RSAD2"/>
    <property type="match status" value="1"/>
</dbReference>
<keyword evidence="2" id="KW-0004">4Fe-4S</keyword>
<keyword evidence="4" id="KW-0479">Metal-binding</keyword>
<accession>A0ABP9MV93</accession>
<comment type="cofactor">
    <cofactor evidence="1">
        <name>[4Fe-4S] cluster</name>
        <dbReference type="ChEBI" id="CHEBI:49883"/>
    </cofactor>
</comment>
<name>A0ABP9MV93_9FLAO</name>
<dbReference type="RefSeq" id="WP_345208744.1">
    <property type="nucleotide sequence ID" value="NZ_BAABHX010000013.1"/>
</dbReference>
<dbReference type="InterPro" id="IPR051196">
    <property type="entry name" value="RSAD2/Viperin_antiviral"/>
</dbReference>
<dbReference type="InterPro" id="IPR058240">
    <property type="entry name" value="rSAM_sf"/>
</dbReference>
<dbReference type="SFLD" id="SFLDG01067">
    <property type="entry name" value="SPASM/twitch_domain_containing"/>
    <property type="match status" value="1"/>
</dbReference>
<dbReference type="PANTHER" id="PTHR21339">
    <property type="entry name" value="RADICAL S-ADENOSYL METHIONINE DOMAIN-CONTAINING PROTEIN 2"/>
    <property type="match status" value="1"/>
</dbReference>
<organism evidence="10 11">
    <name type="scientific">Chryseobacterium ginsengisoli</name>
    <dbReference type="NCBI Taxonomy" id="363853"/>
    <lineage>
        <taxon>Bacteria</taxon>
        <taxon>Pseudomonadati</taxon>
        <taxon>Bacteroidota</taxon>
        <taxon>Flavobacteriia</taxon>
        <taxon>Flavobacteriales</taxon>
        <taxon>Weeksellaceae</taxon>
        <taxon>Chryseobacterium group</taxon>
        <taxon>Chryseobacterium</taxon>
    </lineage>
</organism>
<evidence type="ECO:0000313" key="11">
    <source>
        <dbReference type="Proteomes" id="UP001500353"/>
    </source>
</evidence>
<evidence type="ECO:0000256" key="3">
    <source>
        <dbReference type="ARBA" id="ARBA00022691"/>
    </source>
</evidence>